<feature type="domain" description="Ricin B lectin" evidence="3">
    <location>
        <begin position="1184"/>
        <end position="1324"/>
    </location>
</feature>
<accession>A0ABN2J5F9</accession>
<dbReference type="InterPro" id="IPR028994">
    <property type="entry name" value="Integrin_alpha_N"/>
</dbReference>
<evidence type="ECO:0000313" key="4">
    <source>
        <dbReference type="EMBL" id="GAA1718427.1"/>
    </source>
</evidence>
<feature type="domain" description="Ricin B lectin" evidence="3">
    <location>
        <begin position="1024"/>
        <end position="1173"/>
    </location>
</feature>
<dbReference type="Pfam" id="PF00652">
    <property type="entry name" value="Ricin_B_lectin"/>
    <property type="match status" value="1"/>
</dbReference>
<dbReference type="SUPFAM" id="SSF69318">
    <property type="entry name" value="Integrin alpha N-terminal domain"/>
    <property type="match status" value="1"/>
</dbReference>
<dbReference type="Gene3D" id="2.80.10.50">
    <property type="match status" value="3"/>
</dbReference>
<dbReference type="SUPFAM" id="SSF50370">
    <property type="entry name" value="Ricin B-like lectins"/>
    <property type="match status" value="2"/>
</dbReference>
<dbReference type="InterPro" id="IPR035992">
    <property type="entry name" value="Ricin_B-like_lectins"/>
</dbReference>
<dbReference type="Proteomes" id="UP001500280">
    <property type="component" value="Unassembled WGS sequence"/>
</dbReference>
<keyword evidence="5" id="KW-1185">Reference proteome</keyword>
<reference evidence="4 5" key="1">
    <citation type="journal article" date="2019" name="Int. J. Syst. Evol. Microbiol.">
        <title>The Global Catalogue of Microorganisms (GCM) 10K type strain sequencing project: providing services to taxonomists for standard genome sequencing and annotation.</title>
        <authorList>
            <consortium name="The Broad Institute Genomics Platform"/>
            <consortium name="The Broad Institute Genome Sequencing Center for Infectious Disease"/>
            <person name="Wu L."/>
            <person name="Ma J."/>
        </authorList>
    </citation>
    <scope>NUCLEOTIDE SEQUENCE [LARGE SCALE GENOMIC DNA]</scope>
    <source>
        <strain evidence="4 5">JCM 14307</strain>
    </source>
</reference>
<feature type="chain" id="PRO_5046216393" description="Ricin B lectin domain-containing protein" evidence="2">
    <location>
        <begin position="25"/>
        <end position="1326"/>
    </location>
</feature>
<evidence type="ECO:0000256" key="1">
    <source>
        <dbReference type="ARBA" id="ARBA00022729"/>
    </source>
</evidence>
<dbReference type="SMART" id="SM00458">
    <property type="entry name" value="RICIN"/>
    <property type="match status" value="2"/>
</dbReference>
<protein>
    <recommendedName>
        <fullName evidence="3">Ricin B lectin domain-containing protein</fullName>
    </recommendedName>
</protein>
<comment type="caution">
    <text evidence="4">The sequence shown here is derived from an EMBL/GenBank/DDBJ whole genome shotgun (WGS) entry which is preliminary data.</text>
</comment>
<keyword evidence="1 2" id="KW-0732">Signal</keyword>
<name>A0ABN2J5F9_9ACTN</name>
<evidence type="ECO:0000313" key="5">
    <source>
        <dbReference type="Proteomes" id="UP001500280"/>
    </source>
</evidence>
<dbReference type="PROSITE" id="PS50231">
    <property type="entry name" value="RICIN_B_LECTIN"/>
    <property type="match status" value="2"/>
</dbReference>
<sequence>MRQARTAHLLAISAILALLPPSLAAARTPTTTTDHAGPAAIVRADPADGPAAEAKRTGKSVELTGSTTETRRVFVNPDGNHTLIENARPVRVRTAKGWTPVDHTLRFGAGGSVRPAAAGTGLVLSGGGPGSGLVSIGKNGARLRMSWPAPLPKPVLHGDTATYQDVFPGVDLQLRSEPAGFAQVLVVKNRTAALNPALRKLRFPVQGDGLTVSTKPDGTTVATDGKGRVVFASGQATMWEAGAETTRRHARLPVELGSGVLTVVPDQRLLTGADTKFPLSIDPSWAGFVGDMWTHVDEDHLDQSYWNFDRAEGAKVGEAYGADTDTYRSLFQLSTAGIAGARVIDAKFSITLDHSPSGTDTPVELWQTLPISRAEAVTWRNTSNHWLKKLAVASGSAWTGHEPDLAMGFLSTDLHNVVQEIADRGEQTITLGLKAPNETDPMQWKKFFGGTAAIVVTYNNAPRVPIRVNFTSPKPCGTAVAPAVINTVSPQFSAVASDPDGDNLTNRLEIFRASDGGSEYLQDSPLTGNGAAFSWSAVPAGELVDGGTYYFTARSDDKVPNDNLEYGTASAPCYFRIDARPPSTPAISSTDFPNGAPGRPAREVGIIQLTAAAGDTDVAEFAYGFTREKMTLRIKARPDGTASLPVTVPSGTRRLWVSAVDRAGNRSVPTQPWLLLAQSNPNTFKVRGDVNGDGTADVNLVLDHGSGRTGVWNLTSRGGTFTTGTMAWDSENSGGFALSRTRPVQGDFTNDGRADLAFFRDEPGRRVGLYLLRSDGDRYDAPSTPIWTSETAGWTIVSARVVAGDVDGDEISDIVVQLNTGNQNWRVLVFPGSNLGAPAQWLQTAAGSGDWALSDLVVADIDADKADDLVVLKKTATCRTVIETYRSTRTGFAAATTGYDGDYCFDKGHPVVGDIDADGKDDVVSIYDNGAGTALRVFRSTGSAFQLQDWWTGTGWDPVTTLLKVGDYDKDGKEDAALITSLTGGGREVFQLRSTGTAFSAPVPSWKENNVGASTGPRFDLEARTYELVARHSAKCMEVAGGSQTDPAPLQQGDCTNKLYQRFRIVPVAGTEQYEVQPAHVNGAAIDVKPRCLDVGNQSTADDTPIVQWKCVGTGNQQVLLDYVEGSSYDAVFRLRFGHSGKCAAIAAAGTANGAKLIQRPCATGAEQQWVLRAALNAPQLDGRYKIRTMRTIDSPSMDYVLDIADCDPAKGIRMWVWVPGSPCQRWQLKPLGDDVYQIIDPSTNKAVQVEGCSRLAGGKLVPFDIDAADCQRWRIEPAADGSYTLQQADTGHMMDVPECVRATTDRVIVWHYWNGPCQRWQLTKT</sequence>
<dbReference type="RefSeq" id="WP_344164586.1">
    <property type="nucleotide sequence ID" value="NZ_BAAANF010000029.1"/>
</dbReference>
<gene>
    <name evidence="4" type="ORF">GCM10009745_79060</name>
</gene>
<dbReference type="InterPro" id="IPR000772">
    <property type="entry name" value="Ricin_B_lectin"/>
</dbReference>
<dbReference type="InterPro" id="IPR013517">
    <property type="entry name" value="FG-GAP"/>
</dbReference>
<proteinExistence type="predicted"/>
<dbReference type="CDD" id="cd00161">
    <property type="entry name" value="beta-trefoil_Ricin-like"/>
    <property type="match status" value="2"/>
</dbReference>
<dbReference type="EMBL" id="BAAANF010000029">
    <property type="protein sequence ID" value="GAA1718427.1"/>
    <property type="molecule type" value="Genomic_DNA"/>
</dbReference>
<dbReference type="Gene3D" id="2.40.128.340">
    <property type="match status" value="3"/>
</dbReference>
<feature type="signal peptide" evidence="2">
    <location>
        <begin position="1"/>
        <end position="24"/>
    </location>
</feature>
<organism evidence="4 5">
    <name type="scientific">Kribbella yunnanensis</name>
    <dbReference type="NCBI Taxonomy" id="190194"/>
    <lineage>
        <taxon>Bacteria</taxon>
        <taxon>Bacillati</taxon>
        <taxon>Actinomycetota</taxon>
        <taxon>Actinomycetes</taxon>
        <taxon>Propionibacteriales</taxon>
        <taxon>Kribbellaceae</taxon>
        <taxon>Kribbella</taxon>
    </lineage>
</organism>
<dbReference type="Pfam" id="PF13517">
    <property type="entry name" value="FG-GAP_3"/>
    <property type="match status" value="2"/>
</dbReference>
<evidence type="ECO:0000259" key="3">
    <source>
        <dbReference type="SMART" id="SM00458"/>
    </source>
</evidence>
<dbReference type="Pfam" id="PF14200">
    <property type="entry name" value="RicinB_lectin_2"/>
    <property type="match status" value="2"/>
</dbReference>
<evidence type="ECO:0000256" key="2">
    <source>
        <dbReference type="SAM" id="SignalP"/>
    </source>
</evidence>